<feature type="domain" description="ABC transmembrane type-1" evidence="9">
    <location>
        <begin position="93"/>
        <end position="305"/>
    </location>
</feature>
<feature type="compositionally biased region" description="Low complexity" evidence="8">
    <location>
        <begin position="1"/>
        <end position="13"/>
    </location>
</feature>
<keyword evidence="6 7" id="KW-0472">Membrane</keyword>
<dbReference type="InterPro" id="IPR000515">
    <property type="entry name" value="MetI-like"/>
</dbReference>
<organism evidence="10 11">
    <name type="scientific">Cellulomonas biazotea</name>
    <dbReference type="NCBI Taxonomy" id="1709"/>
    <lineage>
        <taxon>Bacteria</taxon>
        <taxon>Bacillati</taxon>
        <taxon>Actinomycetota</taxon>
        <taxon>Actinomycetes</taxon>
        <taxon>Micrococcales</taxon>
        <taxon>Cellulomonadaceae</taxon>
        <taxon>Cellulomonas</taxon>
    </lineage>
</organism>
<feature type="transmembrane region" description="Helical" evidence="7">
    <location>
        <begin position="223"/>
        <end position="245"/>
    </location>
</feature>
<evidence type="ECO:0000256" key="8">
    <source>
        <dbReference type="SAM" id="MobiDB-lite"/>
    </source>
</evidence>
<dbReference type="OrthoDB" id="9805974at2"/>
<gene>
    <name evidence="10" type="ORF">CBZ_16150</name>
</gene>
<dbReference type="AlphaFoldDB" id="A0A402DQZ5"/>
<evidence type="ECO:0000256" key="6">
    <source>
        <dbReference type="ARBA" id="ARBA00023136"/>
    </source>
</evidence>
<evidence type="ECO:0000256" key="2">
    <source>
        <dbReference type="ARBA" id="ARBA00022448"/>
    </source>
</evidence>
<evidence type="ECO:0000259" key="9">
    <source>
        <dbReference type="PROSITE" id="PS50928"/>
    </source>
</evidence>
<evidence type="ECO:0000256" key="4">
    <source>
        <dbReference type="ARBA" id="ARBA00022692"/>
    </source>
</evidence>
<dbReference type="CDD" id="cd06261">
    <property type="entry name" value="TM_PBP2"/>
    <property type="match status" value="1"/>
</dbReference>
<evidence type="ECO:0000313" key="11">
    <source>
        <dbReference type="Proteomes" id="UP000289954"/>
    </source>
</evidence>
<evidence type="ECO:0000256" key="1">
    <source>
        <dbReference type="ARBA" id="ARBA00004651"/>
    </source>
</evidence>
<dbReference type="Proteomes" id="UP000289954">
    <property type="component" value="Unassembled WGS sequence"/>
</dbReference>
<evidence type="ECO:0000313" key="10">
    <source>
        <dbReference type="EMBL" id="GCE76559.1"/>
    </source>
</evidence>
<name>A0A402DQZ5_9CELL</name>
<keyword evidence="3" id="KW-1003">Cell membrane</keyword>
<evidence type="ECO:0000256" key="5">
    <source>
        <dbReference type="ARBA" id="ARBA00022989"/>
    </source>
</evidence>
<dbReference type="PROSITE" id="PS50928">
    <property type="entry name" value="ABC_TM1"/>
    <property type="match status" value="1"/>
</dbReference>
<feature type="transmembrane region" description="Helical" evidence="7">
    <location>
        <begin position="286"/>
        <end position="305"/>
    </location>
</feature>
<dbReference type="GO" id="GO:0005886">
    <property type="term" value="C:plasma membrane"/>
    <property type="evidence" value="ECO:0007669"/>
    <property type="project" value="UniProtKB-SubCell"/>
</dbReference>
<dbReference type="PANTHER" id="PTHR43227:SF8">
    <property type="entry name" value="DIACETYLCHITOBIOSE UPTAKE SYSTEM PERMEASE PROTEIN DASB"/>
    <property type="match status" value="1"/>
</dbReference>
<feature type="transmembrane region" description="Helical" evidence="7">
    <location>
        <begin position="28"/>
        <end position="53"/>
    </location>
</feature>
<dbReference type="SUPFAM" id="SSF161098">
    <property type="entry name" value="MetI-like"/>
    <property type="match status" value="1"/>
</dbReference>
<keyword evidence="11" id="KW-1185">Reference proteome</keyword>
<evidence type="ECO:0000256" key="3">
    <source>
        <dbReference type="ARBA" id="ARBA00022475"/>
    </source>
</evidence>
<dbReference type="PANTHER" id="PTHR43227">
    <property type="entry name" value="BLL4140 PROTEIN"/>
    <property type="match status" value="1"/>
</dbReference>
<comment type="subcellular location">
    <subcellularLocation>
        <location evidence="1 7">Cell membrane</location>
        <topology evidence="1 7">Multi-pass membrane protein</topology>
    </subcellularLocation>
</comment>
<dbReference type="Pfam" id="PF00528">
    <property type="entry name" value="BPD_transp_1"/>
    <property type="match status" value="1"/>
</dbReference>
<keyword evidence="2 7" id="KW-0813">Transport</keyword>
<feature type="transmembrane region" description="Helical" evidence="7">
    <location>
        <begin position="96"/>
        <end position="117"/>
    </location>
</feature>
<protein>
    <submittedName>
        <fullName evidence="10">Sugar ABC transporter permease</fullName>
    </submittedName>
</protein>
<dbReference type="Gene3D" id="1.10.3720.10">
    <property type="entry name" value="MetI-like"/>
    <property type="match status" value="1"/>
</dbReference>
<reference evidence="10 11" key="1">
    <citation type="submission" date="2019-01" db="EMBL/GenBank/DDBJ databases">
        <title>Draft genome sequence of Cellulomonas takizawaensis strain TKZ-21.</title>
        <authorList>
            <person name="Yamamura H."/>
            <person name="Hayashi T."/>
            <person name="Hamada M."/>
            <person name="Serisawa Y."/>
            <person name="Matsuyama K."/>
            <person name="Nakagawa Y."/>
            <person name="Otoguro M."/>
            <person name="Yanagida F."/>
            <person name="Hayakawa M."/>
        </authorList>
    </citation>
    <scope>NUCLEOTIDE SEQUENCE [LARGE SCALE GENOMIC DNA]</scope>
    <source>
        <strain evidence="10 11">NBRC12680</strain>
    </source>
</reference>
<dbReference type="InterPro" id="IPR035906">
    <property type="entry name" value="MetI-like_sf"/>
</dbReference>
<keyword evidence="5 7" id="KW-1133">Transmembrane helix</keyword>
<accession>A0A402DQZ5</accession>
<dbReference type="EMBL" id="BIMR01000107">
    <property type="protein sequence ID" value="GCE76559.1"/>
    <property type="molecule type" value="Genomic_DNA"/>
</dbReference>
<proteinExistence type="inferred from homology"/>
<feature type="region of interest" description="Disordered" evidence="8">
    <location>
        <begin position="1"/>
        <end position="24"/>
    </location>
</feature>
<dbReference type="GO" id="GO:0055085">
    <property type="term" value="P:transmembrane transport"/>
    <property type="evidence" value="ECO:0007669"/>
    <property type="project" value="InterPro"/>
</dbReference>
<feature type="transmembrane region" description="Helical" evidence="7">
    <location>
        <begin position="172"/>
        <end position="202"/>
    </location>
</feature>
<dbReference type="InterPro" id="IPR050809">
    <property type="entry name" value="UgpAE/MalFG_permease"/>
</dbReference>
<evidence type="ECO:0000256" key="7">
    <source>
        <dbReference type="RuleBase" id="RU363032"/>
    </source>
</evidence>
<dbReference type="RefSeq" id="WP_130781155.1">
    <property type="nucleotide sequence ID" value="NZ_BIMR01000107.1"/>
</dbReference>
<comment type="caution">
    <text evidence="10">The sequence shown here is derived from an EMBL/GenBank/DDBJ whole genome shotgun (WGS) entry which is preliminary data.</text>
</comment>
<comment type="similarity">
    <text evidence="7">Belongs to the binding-protein-dependent transport system permease family.</text>
</comment>
<feature type="transmembrane region" description="Helical" evidence="7">
    <location>
        <begin position="129"/>
        <end position="152"/>
    </location>
</feature>
<sequence length="316" mass="33926">MTTTAAVPTVARTSPRRRRGVGGGQRRAPYAFLAPFLGLFAVFTLAPILLAVYSSFFQVKRSGLGFGGDNTLTFVGFDNYVRAIGDSGFVAGFGRMLGYGVVQVPLMLGLALVLALLFDSAVVRWKPFFQLSVFLPYAVPSVVAALIWGFLYQPRVSPIVEGLHAMGVPVDFLAPGTVLWSLANVAVWSVTGVNMVILFSALQSVPREIYEAARIDGASELRTALFIKIPMIAPSLVLTFLFSIIGTMQLFNEPMTMRAITSNISGDYTPNMAIFQTTTLGGDANLGSAMAVVLGLVIFVLSLVVQKATNRKRGAQ</sequence>
<keyword evidence="4 7" id="KW-0812">Transmembrane</keyword>